<dbReference type="PANTHER" id="PTHR30330:SF3">
    <property type="entry name" value="TRANSCRIPTIONAL REGULATOR, LRP FAMILY"/>
    <property type="match status" value="1"/>
</dbReference>
<organism evidence="9 10">
    <name type="scientific">Splendidivirga corallicola</name>
    <dbReference type="NCBI Taxonomy" id="3051826"/>
    <lineage>
        <taxon>Bacteria</taxon>
        <taxon>Pseudomonadati</taxon>
        <taxon>Bacteroidota</taxon>
        <taxon>Cytophagia</taxon>
        <taxon>Cytophagales</taxon>
        <taxon>Splendidivirgaceae</taxon>
        <taxon>Splendidivirga</taxon>
    </lineage>
</organism>
<keyword evidence="6 8" id="KW-1133">Transmembrane helix</keyword>
<dbReference type="Pfam" id="PF01235">
    <property type="entry name" value="Na_Ala_symp"/>
    <property type="match status" value="1"/>
</dbReference>
<evidence type="ECO:0000256" key="8">
    <source>
        <dbReference type="RuleBase" id="RU363064"/>
    </source>
</evidence>
<feature type="transmembrane region" description="Helical" evidence="8">
    <location>
        <begin position="96"/>
        <end position="114"/>
    </location>
</feature>
<dbReference type="Gene3D" id="1.20.1740.10">
    <property type="entry name" value="Amino acid/polyamine transporter I"/>
    <property type="match status" value="1"/>
</dbReference>
<keyword evidence="10" id="KW-1185">Reference proteome</keyword>
<dbReference type="InterPro" id="IPR001463">
    <property type="entry name" value="Na/Ala_symport"/>
</dbReference>
<evidence type="ECO:0000256" key="1">
    <source>
        <dbReference type="ARBA" id="ARBA00004651"/>
    </source>
</evidence>
<evidence type="ECO:0000256" key="7">
    <source>
        <dbReference type="ARBA" id="ARBA00023136"/>
    </source>
</evidence>
<feature type="transmembrane region" description="Helical" evidence="8">
    <location>
        <begin position="14"/>
        <end position="34"/>
    </location>
</feature>
<feature type="transmembrane region" description="Helical" evidence="8">
    <location>
        <begin position="419"/>
        <end position="438"/>
    </location>
</feature>
<dbReference type="PRINTS" id="PR00175">
    <property type="entry name" value="NAALASMPORT"/>
</dbReference>
<feature type="transmembrane region" description="Helical" evidence="8">
    <location>
        <begin position="68"/>
        <end position="90"/>
    </location>
</feature>
<keyword evidence="5 8" id="KW-0812">Transmembrane</keyword>
<reference evidence="9" key="1">
    <citation type="submission" date="2023-06" db="EMBL/GenBank/DDBJ databases">
        <title>Genomic of Parafulvivirga corallium.</title>
        <authorList>
            <person name="Wang G."/>
        </authorList>
    </citation>
    <scope>NUCLEOTIDE SEQUENCE</scope>
    <source>
        <strain evidence="9">BMA10</strain>
    </source>
</reference>
<feature type="transmembrane region" description="Helical" evidence="8">
    <location>
        <begin position="250"/>
        <end position="271"/>
    </location>
</feature>
<comment type="similarity">
    <text evidence="2 8">Belongs to the alanine or glycine:cation symporter (AGCS) (TC 2.A.25) family.</text>
</comment>
<dbReference type="PROSITE" id="PS00873">
    <property type="entry name" value="NA_ALANINE_SYMP"/>
    <property type="match status" value="1"/>
</dbReference>
<evidence type="ECO:0000313" key="9">
    <source>
        <dbReference type="EMBL" id="MDN5200056.1"/>
    </source>
</evidence>
<feature type="transmembrane region" description="Helical" evidence="8">
    <location>
        <begin position="190"/>
        <end position="210"/>
    </location>
</feature>
<comment type="caution">
    <text evidence="9">The sequence shown here is derived from an EMBL/GenBank/DDBJ whole genome shotgun (WGS) entry which is preliminary data.</text>
</comment>
<keyword evidence="3 8" id="KW-0813">Transport</keyword>
<accession>A0ABT8KH62</accession>
<evidence type="ECO:0000313" key="10">
    <source>
        <dbReference type="Proteomes" id="UP001172082"/>
    </source>
</evidence>
<keyword evidence="4 8" id="KW-1003">Cell membrane</keyword>
<feature type="transmembrane region" description="Helical" evidence="8">
    <location>
        <begin position="149"/>
        <end position="170"/>
    </location>
</feature>
<protein>
    <submittedName>
        <fullName evidence="9">Alanine/glycine:cation symporter family protein</fullName>
    </submittedName>
</protein>
<keyword evidence="8" id="KW-0769">Symport</keyword>
<dbReference type="RefSeq" id="WP_346750083.1">
    <property type="nucleotide sequence ID" value="NZ_JAUJEA010000001.1"/>
</dbReference>
<dbReference type="PANTHER" id="PTHR30330">
    <property type="entry name" value="AGSS FAMILY TRANSPORTER, SODIUM-ALANINE"/>
    <property type="match status" value="1"/>
</dbReference>
<evidence type="ECO:0000256" key="5">
    <source>
        <dbReference type="ARBA" id="ARBA00022692"/>
    </source>
</evidence>
<feature type="transmembrane region" description="Helical" evidence="8">
    <location>
        <begin position="304"/>
        <end position="329"/>
    </location>
</feature>
<evidence type="ECO:0000256" key="6">
    <source>
        <dbReference type="ARBA" id="ARBA00022989"/>
    </source>
</evidence>
<sequence length="460" mass="49240">MKIFEDLIVNFSNWLWGLPLLILLLGGGVFFLFYSNFIPFKYFSHAVNVLRGKYDDPSDPGQINHYEALSTALAATVGMGNISGVAVAITTGGPGAIFWMWVSAFFGIATKFFTCTLSVMYRGKDTAGEIQGGPMYVIVEGLGKKWKPLALFFSTAGLIGMLPIFQANQFTQIIRDVVLIPNGIAGTDQTNFITGIIITIIVSSVIFGGIKRIGKVAGKMVPLMVVLYFVSVGYIILVNYTSIIPSFEQIFADAFSGNAVLGGALGAIIIAGARRAAFSNEAGIGTAPMAHGAAKTNEPIREGLVAMLGPAIDTLVVCTLTALAILITGTWQNTTDSGVTITVNAFNQAIPGFGMYILVACVTIFAMTSLFSYSYYGTKCFSFIAGAKNKRYFNYFYVATIVFGAVASLKAIISLIDAAYALMSIPTMVSAILLAPKVKRAAKKYFSKLEAEESEIKVSA</sequence>
<dbReference type="NCBIfam" id="TIGR00835">
    <property type="entry name" value="agcS"/>
    <property type="match status" value="1"/>
</dbReference>
<dbReference type="Proteomes" id="UP001172082">
    <property type="component" value="Unassembled WGS sequence"/>
</dbReference>
<comment type="subcellular location">
    <subcellularLocation>
        <location evidence="1 8">Cell membrane</location>
        <topology evidence="1 8">Multi-pass membrane protein</topology>
    </subcellularLocation>
</comment>
<evidence type="ECO:0000256" key="3">
    <source>
        <dbReference type="ARBA" id="ARBA00022448"/>
    </source>
</evidence>
<name>A0ABT8KH62_9BACT</name>
<feature type="transmembrane region" description="Helical" evidence="8">
    <location>
        <begin position="349"/>
        <end position="371"/>
    </location>
</feature>
<proteinExistence type="inferred from homology"/>
<feature type="transmembrane region" description="Helical" evidence="8">
    <location>
        <begin position="392"/>
        <end position="413"/>
    </location>
</feature>
<gene>
    <name evidence="9" type="ORF">QQ008_01755</name>
</gene>
<evidence type="ECO:0000256" key="4">
    <source>
        <dbReference type="ARBA" id="ARBA00022475"/>
    </source>
</evidence>
<feature type="transmembrane region" description="Helical" evidence="8">
    <location>
        <begin position="222"/>
        <end position="244"/>
    </location>
</feature>
<dbReference type="EMBL" id="JAUJEA010000001">
    <property type="protein sequence ID" value="MDN5200056.1"/>
    <property type="molecule type" value="Genomic_DNA"/>
</dbReference>
<keyword evidence="7 8" id="KW-0472">Membrane</keyword>
<evidence type="ECO:0000256" key="2">
    <source>
        <dbReference type="ARBA" id="ARBA00009261"/>
    </source>
</evidence>